<name>A0ABN9VRD8_9DINO</name>
<reference evidence="1" key="1">
    <citation type="submission" date="2023-10" db="EMBL/GenBank/DDBJ databases">
        <authorList>
            <person name="Chen Y."/>
            <person name="Shah S."/>
            <person name="Dougan E. K."/>
            <person name="Thang M."/>
            <person name="Chan C."/>
        </authorList>
    </citation>
    <scope>NUCLEOTIDE SEQUENCE [LARGE SCALE GENOMIC DNA]</scope>
</reference>
<comment type="caution">
    <text evidence="1">The sequence shown here is derived from an EMBL/GenBank/DDBJ whole genome shotgun (WGS) entry which is preliminary data.</text>
</comment>
<dbReference type="EMBL" id="CAUYUJ010017471">
    <property type="protein sequence ID" value="CAK0875083.1"/>
    <property type="molecule type" value="Genomic_DNA"/>
</dbReference>
<protein>
    <submittedName>
        <fullName evidence="1">Uncharacterized protein</fullName>
    </submittedName>
</protein>
<gene>
    <name evidence="1" type="ORF">PCOR1329_LOCUS59821</name>
</gene>
<sequence length="526" mass="56775">MSALRAAALAAPTARILNVVDDVSCRATGPRTMVAQQLAAAYRAFCAKMEGASLPLSRNMTKALATSSKLRDALRNQLGWDLAEGDFVGVRRDLGGNAVSGRWKRAPLTIVTKTALMVYVEMLPEAAARSCLAVGLSNAERMHSWRLVEEPISAVVLAVERDCRRAMGLEEVKRRSSSMWGWGVPPFWQPILDLVSHRSEVWDLCHQRALRCLIQNTYWCQARVGAGGPSFPKSCQLCDHPVGPLFHRRFRCEAHDGWGREFLEPLLRDAAARVELMGHPVTELFARGCFPTSPSWSREGLDQSYPSLRGAGWSIIVFNKHRRLVAEAWGSVPLSEGPEQLARGGEDCAVKVLTDTIAGGSFKLYCDCLATVRHAVNPLAAAAAGSPRARLWAGRAEMPKDAEVIKVRARLGQQAVGGGLLAQFELDGNALAGARAEERASAVRADCNDVYCIEGCLFIARLAARRAAAQEVRVAASGLRDSMGVEALEIIGLGEWPVDLAEACEEDAAPSASAGPACTGEVHCLA</sequence>
<organism evidence="1 2">
    <name type="scientific">Prorocentrum cordatum</name>
    <dbReference type="NCBI Taxonomy" id="2364126"/>
    <lineage>
        <taxon>Eukaryota</taxon>
        <taxon>Sar</taxon>
        <taxon>Alveolata</taxon>
        <taxon>Dinophyceae</taxon>
        <taxon>Prorocentrales</taxon>
        <taxon>Prorocentraceae</taxon>
        <taxon>Prorocentrum</taxon>
    </lineage>
</organism>
<evidence type="ECO:0000313" key="2">
    <source>
        <dbReference type="Proteomes" id="UP001189429"/>
    </source>
</evidence>
<evidence type="ECO:0000313" key="1">
    <source>
        <dbReference type="EMBL" id="CAK0875083.1"/>
    </source>
</evidence>
<dbReference type="Proteomes" id="UP001189429">
    <property type="component" value="Unassembled WGS sequence"/>
</dbReference>
<proteinExistence type="predicted"/>
<keyword evidence="2" id="KW-1185">Reference proteome</keyword>
<accession>A0ABN9VRD8</accession>